<dbReference type="PANTHER" id="PTHR31094:SF2">
    <property type="entry name" value="RIKEN CDNA 2310061I04 GENE"/>
    <property type="match status" value="1"/>
</dbReference>
<dbReference type="InterPro" id="IPR018790">
    <property type="entry name" value="DUF2358"/>
</dbReference>
<organism evidence="2 3">
    <name type="scientific">Lineolata rhizophorae</name>
    <dbReference type="NCBI Taxonomy" id="578093"/>
    <lineage>
        <taxon>Eukaryota</taxon>
        <taxon>Fungi</taxon>
        <taxon>Dikarya</taxon>
        <taxon>Ascomycota</taxon>
        <taxon>Pezizomycotina</taxon>
        <taxon>Dothideomycetes</taxon>
        <taxon>Dothideomycetes incertae sedis</taxon>
        <taxon>Lineolatales</taxon>
        <taxon>Lineolataceae</taxon>
        <taxon>Lineolata</taxon>
    </lineage>
</organism>
<dbReference type="EMBL" id="MU001670">
    <property type="protein sequence ID" value="KAF2462303.1"/>
    <property type="molecule type" value="Genomic_DNA"/>
</dbReference>
<sequence>MRRYSPTGLLARLHHAPRRNSIAPAIPAAEFGDACENNSPQRQQLSRQKRNLARVRDSKYFDASADVFRFSSTKPAASIDSGGGGPEKDTRPPNERDLKLGKTLRILRDRLPTLLTSPLPQEILSPQITLHLFPSTHPHLPTVTGKIPYTAALWTAPVAWGRVPVVGNIRLDIQSERLVRNGGALPSTLRGPGDGSAGSASYRSEKLIVRWKTCGKSKRTAEATGKHGQVDKITELLGRDDHRNSDDEFAGLFIFEFDDEGRIVAHTIEHAQEGGDYEKTTKFISVTDWLLGKAWRKPEGEEEVQPGLAMNWCDERGGKRPSSRGSGR</sequence>
<dbReference type="OrthoDB" id="5329385at2759"/>
<dbReference type="Pfam" id="PF17119">
    <property type="entry name" value="MMU163"/>
    <property type="match status" value="2"/>
</dbReference>
<evidence type="ECO:0000313" key="3">
    <source>
        <dbReference type="Proteomes" id="UP000799766"/>
    </source>
</evidence>
<keyword evidence="3" id="KW-1185">Reference proteome</keyword>
<feature type="compositionally biased region" description="Basic residues" evidence="1">
    <location>
        <begin position="319"/>
        <end position="328"/>
    </location>
</feature>
<proteinExistence type="predicted"/>
<name>A0A6A6PG11_9PEZI</name>
<evidence type="ECO:0008006" key="4">
    <source>
        <dbReference type="Google" id="ProtNLM"/>
    </source>
</evidence>
<feature type="compositionally biased region" description="Basic and acidic residues" evidence="1">
    <location>
        <begin position="86"/>
        <end position="98"/>
    </location>
</feature>
<reference evidence="2" key="1">
    <citation type="journal article" date="2020" name="Stud. Mycol.">
        <title>101 Dothideomycetes genomes: a test case for predicting lifestyles and emergence of pathogens.</title>
        <authorList>
            <person name="Haridas S."/>
            <person name="Albert R."/>
            <person name="Binder M."/>
            <person name="Bloem J."/>
            <person name="Labutti K."/>
            <person name="Salamov A."/>
            <person name="Andreopoulos B."/>
            <person name="Baker S."/>
            <person name="Barry K."/>
            <person name="Bills G."/>
            <person name="Bluhm B."/>
            <person name="Cannon C."/>
            <person name="Castanera R."/>
            <person name="Culley D."/>
            <person name="Daum C."/>
            <person name="Ezra D."/>
            <person name="Gonzalez J."/>
            <person name="Henrissat B."/>
            <person name="Kuo A."/>
            <person name="Liang C."/>
            <person name="Lipzen A."/>
            <person name="Lutzoni F."/>
            <person name="Magnuson J."/>
            <person name="Mondo S."/>
            <person name="Nolan M."/>
            <person name="Ohm R."/>
            <person name="Pangilinan J."/>
            <person name="Park H.-J."/>
            <person name="Ramirez L."/>
            <person name="Alfaro M."/>
            <person name="Sun H."/>
            <person name="Tritt A."/>
            <person name="Yoshinaga Y."/>
            <person name="Zwiers L.-H."/>
            <person name="Turgeon B."/>
            <person name="Goodwin S."/>
            <person name="Spatafora J."/>
            <person name="Crous P."/>
            <person name="Grigoriev I."/>
        </authorList>
    </citation>
    <scope>NUCLEOTIDE SEQUENCE</scope>
    <source>
        <strain evidence="2">ATCC 16933</strain>
    </source>
</reference>
<dbReference type="AlphaFoldDB" id="A0A6A6PG11"/>
<dbReference type="Proteomes" id="UP000799766">
    <property type="component" value="Unassembled WGS sequence"/>
</dbReference>
<gene>
    <name evidence="2" type="ORF">BDY21DRAFT_277082</name>
</gene>
<feature type="region of interest" description="Disordered" evidence="1">
    <location>
        <begin position="74"/>
        <end position="98"/>
    </location>
</feature>
<dbReference type="InterPro" id="IPR031342">
    <property type="entry name" value="Mug163-like"/>
</dbReference>
<dbReference type="PANTHER" id="PTHR31094">
    <property type="entry name" value="RIKEN CDNA 2310061I04 GENE"/>
    <property type="match status" value="1"/>
</dbReference>
<evidence type="ECO:0000313" key="2">
    <source>
        <dbReference type="EMBL" id="KAF2462303.1"/>
    </source>
</evidence>
<accession>A0A6A6PG11</accession>
<evidence type="ECO:0000256" key="1">
    <source>
        <dbReference type="SAM" id="MobiDB-lite"/>
    </source>
</evidence>
<feature type="region of interest" description="Disordered" evidence="1">
    <location>
        <begin position="300"/>
        <end position="328"/>
    </location>
</feature>
<protein>
    <recommendedName>
        <fullName evidence="4">Chromosome transmission fidelity protein 4</fullName>
    </recommendedName>
</protein>